<evidence type="ECO:0000256" key="3">
    <source>
        <dbReference type="ARBA" id="ARBA00022801"/>
    </source>
</evidence>
<dbReference type="SUPFAM" id="SSF52540">
    <property type="entry name" value="P-loop containing nucleoside triphosphate hydrolases"/>
    <property type="match status" value="1"/>
</dbReference>
<evidence type="ECO:0000256" key="2">
    <source>
        <dbReference type="ARBA" id="ARBA00022741"/>
    </source>
</evidence>
<feature type="domain" description="G" evidence="7">
    <location>
        <begin position="138"/>
        <end position="191"/>
    </location>
</feature>
<dbReference type="InterPro" id="IPR006073">
    <property type="entry name" value="GTP-bd"/>
</dbReference>
<keyword evidence="3" id="KW-0378">Hydrolase</keyword>
<evidence type="ECO:0000256" key="1">
    <source>
        <dbReference type="ARBA" id="ARBA00004173"/>
    </source>
</evidence>
<keyword evidence="5" id="KW-0496">Mitochondrion</keyword>
<keyword evidence="9" id="KW-1185">Reference proteome</keyword>
<protein>
    <recommendedName>
        <fullName evidence="7">G domain-containing protein</fullName>
    </recommendedName>
</protein>
<comment type="caution">
    <text evidence="8">The sequence shown here is derived from an EMBL/GenBank/DDBJ whole genome shotgun (WGS) entry which is preliminary data.</text>
</comment>
<evidence type="ECO:0000256" key="6">
    <source>
        <dbReference type="ARBA" id="ARBA00023134"/>
    </source>
</evidence>
<keyword evidence="6" id="KW-0342">GTP-binding</keyword>
<dbReference type="GO" id="GO:0005525">
    <property type="term" value="F:GTP binding"/>
    <property type="evidence" value="ECO:0007669"/>
    <property type="project" value="UniProtKB-KW"/>
</dbReference>
<name>A0A7J8R210_GOSDV</name>
<organism evidence="8 9">
    <name type="scientific">Gossypium davidsonii</name>
    <name type="common">Davidson's cotton</name>
    <name type="synonym">Gossypium klotzschianum subsp. davidsonii</name>
    <dbReference type="NCBI Taxonomy" id="34287"/>
    <lineage>
        <taxon>Eukaryota</taxon>
        <taxon>Viridiplantae</taxon>
        <taxon>Streptophyta</taxon>
        <taxon>Embryophyta</taxon>
        <taxon>Tracheophyta</taxon>
        <taxon>Spermatophyta</taxon>
        <taxon>Magnoliopsida</taxon>
        <taxon>eudicotyledons</taxon>
        <taxon>Gunneridae</taxon>
        <taxon>Pentapetalae</taxon>
        <taxon>rosids</taxon>
        <taxon>malvids</taxon>
        <taxon>Malvales</taxon>
        <taxon>Malvaceae</taxon>
        <taxon>Malvoideae</taxon>
        <taxon>Gossypium</taxon>
    </lineage>
</organism>
<evidence type="ECO:0000313" key="9">
    <source>
        <dbReference type="Proteomes" id="UP000593561"/>
    </source>
</evidence>
<dbReference type="Pfam" id="PF01926">
    <property type="entry name" value="MMR_HSR1"/>
    <property type="match status" value="1"/>
</dbReference>
<keyword evidence="2" id="KW-0547">Nucleotide-binding</keyword>
<accession>A0A7J8R210</accession>
<proteinExistence type="predicted"/>
<dbReference type="FunFam" id="3.40.50.300:FF:001008">
    <property type="entry name" value="Mitochondrial GTPase 1"/>
    <property type="match status" value="1"/>
</dbReference>
<dbReference type="Proteomes" id="UP000593561">
    <property type="component" value="Unassembled WGS sequence"/>
</dbReference>
<dbReference type="InterPro" id="IPR027417">
    <property type="entry name" value="P-loop_NTPase"/>
</dbReference>
<evidence type="ECO:0000256" key="4">
    <source>
        <dbReference type="ARBA" id="ARBA00022946"/>
    </source>
</evidence>
<dbReference type="AlphaFoldDB" id="A0A7J8R210"/>
<dbReference type="Gene3D" id="3.40.50.300">
    <property type="entry name" value="P-loop containing nucleotide triphosphate hydrolases"/>
    <property type="match status" value="1"/>
</dbReference>
<dbReference type="PANTHER" id="PTHR45782">
    <property type="entry name" value="MITOCHONDRIAL RIBOSOME-ASSOCIATED GTPASE 1"/>
    <property type="match status" value="1"/>
</dbReference>
<dbReference type="GO" id="GO:0032543">
    <property type="term" value="P:mitochondrial translation"/>
    <property type="evidence" value="ECO:0007669"/>
    <property type="project" value="TreeGrafter"/>
</dbReference>
<dbReference type="GO" id="GO:0003924">
    <property type="term" value="F:GTPase activity"/>
    <property type="evidence" value="ECO:0007669"/>
    <property type="project" value="TreeGrafter"/>
</dbReference>
<dbReference type="EMBL" id="JABFAC010000002">
    <property type="protein sequence ID" value="MBA0607858.1"/>
    <property type="molecule type" value="Genomic_DNA"/>
</dbReference>
<dbReference type="GO" id="GO:0005739">
    <property type="term" value="C:mitochondrion"/>
    <property type="evidence" value="ECO:0007669"/>
    <property type="project" value="UniProtKB-SubCell"/>
</dbReference>
<gene>
    <name evidence="8" type="ORF">Godav_020121</name>
</gene>
<dbReference type="PANTHER" id="PTHR45782:SF4">
    <property type="entry name" value="MITOCHONDRIAL RIBOSOME-ASSOCIATED GTPASE 1"/>
    <property type="match status" value="1"/>
</dbReference>
<keyword evidence="4" id="KW-0809">Transit peptide</keyword>
<evidence type="ECO:0000313" key="8">
    <source>
        <dbReference type="EMBL" id="MBA0607858.1"/>
    </source>
</evidence>
<evidence type="ECO:0000256" key="5">
    <source>
        <dbReference type="ARBA" id="ARBA00023128"/>
    </source>
</evidence>
<dbReference type="CDD" id="cd01856">
    <property type="entry name" value="YlqF"/>
    <property type="match status" value="1"/>
</dbReference>
<sequence length="221" mass="24474">MGKKGIIKKAMEVGEIGFSKDAGAINWFPGHMAAATRAIRSRLKLSDLVIEVRDARIPFSSANQDLQPQLSAKRRVIALNKKDLANSNVLNKWVRYFDSCKQDCLPISAHSRSSVRKLLDLVELKLKEVISREPTLLVMVVGVPNVGKSALINSIHQIASTRFPLQEKMKRATVGPLPGVTQDIAGYKVKCSTSLSLLYIHVPDESRYKLDLAILRHPSHG</sequence>
<evidence type="ECO:0000259" key="7">
    <source>
        <dbReference type="Pfam" id="PF01926"/>
    </source>
</evidence>
<reference evidence="8 9" key="1">
    <citation type="journal article" date="2019" name="Genome Biol. Evol.">
        <title>Insights into the evolution of the New World diploid cottons (Gossypium, subgenus Houzingenia) based on genome sequencing.</title>
        <authorList>
            <person name="Grover C.E."/>
            <person name="Arick M.A. 2nd"/>
            <person name="Thrash A."/>
            <person name="Conover J.L."/>
            <person name="Sanders W.S."/>
            <person name="Peterson D.G."/>
            <person name="Frelichowski J.E."/>
            <person name="Scheffler J.A."/>
            <person name="Scheffler B.E."/>
            <person name="Wendel J.F."/>
        </authorList>
    </citation>
    <scope>NUCLEOTIDE SEQUENCE [LARGE SCALE GENOMIC DNA]</scope>
    <source>
        <strain evidence="8">27</strain>
        <tissue evidence="8">Leaf</tissue>
    </source>
</reference>
<comment type="subcellular location">
    <subcellularLocation>
        <location evidence="1">Mitochondrion</location>
    </subcellularLocation>
</comment>